<name>A0ABS1UVW2_9ACTN</name>
<dbReference type="SUPFAM" id="SSF52540">
    <property type="entry name" value="P-loop containing nucleoside triphosphate hydrolases"/>
    <property type="match status" value="1"/>
</dbReference>
<keyword evidence="1" id="KW-0813">Transport</keyword>
<feature type="non-terminal residue" evidence="3">
    <location>
        <position position="1"/>
    </location>
</feature>
<proteinExistence type="predicted"/>
<protein>
    <submittedName>
        <fullName evidence="3">ABC transporter ATP-binding protein</fullName>
    </submittedName>
</protein>
<evidence type="ECO:0000313" key="4">
    <source>
        <dbReference type="Proteomes" id="UP000661193"/>
    </source>
</evidence>
<comment type="caution">
    <text evidence="3">The sequence shown here is derived from an EMBL/GenBank/DDBJ whole genome shotgun (WGS) entry which is preliminary data.</text>
</comment>
<dbReference type="Gene3D" id="3.40.50.300">
    <property type="entry name" value="P-loop containing nucleotide triphosphate hydrolases"/>
    <property type="match status" value="1"/>
</dbReference>
<dbReference type="InterPro" id="IPR003439">
    <property type="entry name" value="ABC_transporter-like_ATP-bd"/>
</dbReference>
<dbReference type="EMBL" id="JAETXL010000079">
    <property type="protein sequence ID" value="MBL6280517.1"/>
    <property type="molecule type" value="Genomic_DNA"/>
</dbReference>
<dbReference type="InterPro" id="IPR027417">
    <property type="entry name" value="P-loop_NTPase"/>
</dbReference>
<gene>
    <name evidence="3" type="ORF">JMF97_30730</name>
</gene>
<accession>A0ABS1UVW2</accession>
<evidence type="ECO:0000313" key="3">
    <source>
        <dbReference type="EMBL" id="MBL6280517.1"/>
    </source>
</evidence>
<reference evidence="3 4" key="1">
    <citation type="submission" date="2021-01" db="EMBL/GenBank/DDBJ databases">
        <title>Genome sequencing of Micromonospora fiedleri MG-37.</title>
        <authorList>
            <person name="Moreland P.E.J."/>
            <person name="Stach J.E.M."/>
        </authorList>
    </citation>
    <scope>NUCLEOTIDE SEQUENCE [LARGE SCALE GENOMIC DNA]</scope>
    <source>
        <strain evidence="3 4">MG-37</strain>
    </source>
</reference>
<dbReference type="GO" id="GO:0005524">
    <property type="term" value="F:ATP binding"/>
    <property type="evidence" value="ECO:0007669"/>
    <property type="project" value="UniProtKB-KW"/>
</dbReference>
<keyword evidence="3" id="KW-0547">Nucleotide-binding</keyword>
<dbReference type="InterPro" id="IPR050166">
    <property type="entry name" value="ABC_transporter_ATP-bind"/>
</dbReference>
<keyword evidence="4" id="KW-1185">Reference proteome</keyword>
<sequence>DAYPWQLSGGMQQRVAIARAVAYRPRLLLMDEPFSAVDAKTRSDLADLLARPGHRYAMTVLFVTHDIDEAVYLGQRVVVLGASPAGVIAQFPIDLPAERDQLGTRSSARFGELRAQVYAQVRRTPQLDEVAP</sequence>
<keyword evidence="3" id="KW-0067">ATP-binding</keyword>
<dbReference type="PANTHER" id="PTHR42788">
    <property type="entry name" value="TAURINE IMPORT ATP-BINDING PROTEIN-RELATED"/>
    <property type="match status" value="1"/>
</dbReference>
<dbReference type="PANTHER" id="PTHR42788:SF13">
    <property type="entry name" value="ALIPHATIC SULFONATES IMPORT ATP-BINDING PROTEIN SSUB"/>
    <property type="match status" value="1"/>
</dbReference>
<evidence type="ECO:0000256" key="1">
    <source>
        <dbReference type="ARBA" id="ARBA00022448"/>
    </source>
</evidence>
<evidence type="ECO:0000259" key="2">
    <source>
        <dbReference type="Pfam" id="PF00005"/>
    </source>
</evidence>
<feature type="domain" description="ABC transporter" evidence="2">
    <location>
        <begin position="5"/>
        <end position="34"/>
    </location>
</feature>
<organism evidence="3 4">
    <name type="scientific">Micromonospora fiedleri</name>
    <dbReference type="NCBI Taxonomy" id="1157498"/>
    <lineage>
        <taxon>Bacteria</taxon>
        <taxon>Bacillati</taxon>
        <taxon>Actinomycetota</taxon>
        <taxon>Actinomycetes</taxon>
        <taxon>Micromonosporales</taxon>
        <taxon>Micromonosporaceae</taxon>
        <taxon>Micromonospora</taxon>
    </lineage>
</organism>
<dbReference type="RefSeq" id="WP_203224681.1">
    <property type="nucleotide sequence ID" value="NZ_JAETXL010000079.1"/>
</dbReference>
<dbReference type="Proteomes" id="UP000661193">
    <property type="component" value="Unassembled WGS sequence"/>
</dbReference>
<dbReference type="Pfam" id="PF00005">
    <property type="entry name" value="ABC_tran"/>
    <property type="match status" value="1"/>
</dbReference>